<organism evidence="2">
    <name type="scientific">Leclercia adecarboxylata</name>
    <dbReference type="NCBI Taxonomy" id="83655"/>
    <lineage>
        <taxon>Bacteria</taxon>
        <taxon>Pseudomonadati</taxon>
        <taxon>Pseudomonadota</taxon>
        <taxon>Gammaproteobacteria</taxon>
        <taxon>Enterobacterales</taxon>
        <taxon>Enterobacteriaceae</taxon>
        <taxon>Leclercia</taxon>
    </lineage>
</organism>
<dbReference type="Pfam" id="PF03235">
    <property type="entry name" value="GmrSD_N"/>
    <property type="match status" value="1"/>
</dbReference>
<dbReference type="PANTHER" id="PTHR37292:SF2">
    <property type="entry name" value="DUF262 DOMAIN-CONTAINING PROTEIN"/>
    <property type="match status" value="1"/>
</dbReference>
<protein>
    <recommendedName>
        <fullName evidence="1">GmrSD restriction endonucleases N-terminal domain-containing protein</fullName>
    </recommendedName>
</protein>
<dbReference type="PANTHER" id="PTHR37292">
    <property type="entry name" value="VNG6097C"/>
    <property type="match status" value="1"/>
</dbReference>
<evidence type="ECO:0000259" key="1">
    <source>
        <dbReference type="Pfam" id="PF03235"/>
    </source>
</evidence>
<dbReference type="EMBL" id="MH909329">
    <property type="protein sequence ID" value="QBQ66556.1"/>
    <property type="molecule type" value="Genomic_DNA"/>
</dbReference>
<dbReference type="AlphaFoldDB" id="A0A482M1I2"/>
<reference evidence="2" key="1">
    <citation type="submission" date="2018-09" db="EMBL/GenBank/DDBJ databases">
        <authorList>
            <person name="Yuan Q."/>
            <person name="Jiang X."/>
            <person name="Jing Y."/>
            <person name="Cheng Q."/>
            <person name="Zhou D."/>
        </authorList>
    </citation>
    <scope>NUCLEOTIDE SEQUENCE</scope>
    <source>
        <strain evidence="2">150707804</strain>
        <plasmid evidence="2">p707804-3FII</plasmid>
    </source>
</reference>
<geneLocation type="plasmid" evidence="2">
    <name>p707804-3FII</name>
</geneLocation>
<feature type="domain" description="GmrSD restriction endonucleases N-terminal" evidence="1">
    <location>
        <begin position="19"/>
        <end position="221"/>
    </location>
</feature>
<dbReference type="RefSeq" id="WP_172693805.1">
    <property type="nucleotide sequence ID" value="NZ_CP087282.1"/>
</dbReference>
<evidence type="ECO:0000313" key="2">
    <source>
        <dbReference type="EMBL" id="QBQ66556.1"/>
    </source>
</evidence>
<dbReference type="InterPro" id="IPR004919">
    <property type="entry name" value="GmrSD_N"/>
</dbReference>
<sequence>MSDNKSGIPSVSPEVMFIDDLVYSIESGKIVLPEFQRPYVWKEKDIKYLFDSIYKGYPIGSILLWNGGGTDIPTPNYVGGRSVNMSSGEKYYIVDGQQRLTTLFCCLSDDILDENGKWDLYFNLKDEVFTHKSFSKMEDPHLISIKSLRKTTSFLKEARRIIESTSDDSLIEKAESLADKIRKYKMAIIKLDGGSLSEVVEVFSRLNSMGKSIGQQDLVYALTYDGNSDSGINKFIDDVKQCFKLYFNDDSSNNKNEVYLQLIKSAIGFEVYDQDRNKIVEKLKSLSKNTPNQLDLILDALKLTLDFFVKKMLINKFSLLPYTNLLFMAFHYFYSYQGKRSIENLSNWLFFISIYELGRASPSKIEEVIGFFKEGLSQNSFKNNAFIFKALKNATPPDLPVKYSAGSAAGKTIAIILNNHINFVLLKKNLKADLNQYSVFPPQSIFRSTLSNYLGSKNFYNSFYDENDEVFHIIENEVPTLTLSSNDMSKDDIVEKRKLAIENIYYSFANEVTCFLKDNYL</sequence>
<name>A0A482M1I2_9ENTR</name>
<accession>A0A482M1I2</accession>
<proteinExistence type="predicted"/>
<keyword evidence="2" id="KW-0614">Plasmid</keyword>